<sequence length="2255" mass="254294">MVNVTNIIRLINSGNAETLENGLVSVLDEWEDSGDDRDILTVPLFEDLPLLNYACTLEDICVDIVIVLISNGCDVNLPSIEGTPLQIISRNGNYQLINILLENGAILETEDDPIFSENSPFYLASLYGHTDVVRRLLSYQPSTSTFNFSQEMVKDDGVRSCLLFAACRGGNLEIVKMWLSPSMDINHPKLFVSSLEDCENGTPLYAACSGGHFEVAKFLYDMGASLTMTKYVENSQDSWWDSGVLYQFQDEDFCERSGGRGMINIVAKYRHLSLGGFNYDWVAGVHNTIVELDLNENNLSTLPPEIPWCLPNLVHLNLAHNKLVKLSSPEGQILCDSLSEIQLGDNKLEDICHEVFQLQSLVTLNLSNNNLKYLLKTLHSQYPVVTSQTTDGSSFVQCPNLHYLNVSQNKLEMLPHEYIRKCSGLSTLDVSHNRLVSFPNAWDCNMAMLNLSHNELDRCPVSLEQYWCGTLRTLRLNNNKLEEINESVVKLGNANYMLQNVLKCEKCISGQQIVRRQGNEFVNLSCLVELYASYNKISRLPDPDHWECSQLYLMELAHNCLGPKPTNRRISAVLNKKKEDRHIEEDHYSFPPFLGNCLHDLDLSHNNLNQVHSSVSHLVSLHHLDISHNPAIKSLPKELGKLKVTCIIKMDGVNITDMKKLIDMDCDQQQRSKQIILSLRNDLRQSEKYYKMKLVILGKKDKGKTTLAGLLKGQPLGSHHLLGVQRHDIELPPKGTLLKLFKHQDYPTIKFSLWDMSGDPTVAATHHCFYTPNSLYMLVWDLWSLEKELDKIGQYLYSIQARMPNASILLVATFLDRNTLPTKQQDVLRIKQLLLDRYGPEGDRASGLSSRLDTDSFIPVSCTTKEGMYIELKEKLYDLATRVPDPNNRPNKLLGRSIPKSYLHLETAMQESLKNKLEEKRQPFLEHDEFLEIINKVPNNDLDSAEEIRQGGLFIPSQLSKYPAIDLNRSDELGLKVIRLYKMAFIPSGFWSRLLSRLMYRIELLTSDWILSKSLTSSVTPAKFHKMLERQSSASSGLQIVKKDMIYWEDGLYLGHDSGCLLVEATIVPQGHGMAPHRDEIDDLLNDHYPGLMEWDEYGQPRVQRYAMCPDCYDTIHSLPKGLDHFSVEHCARLIMSSDTITCPKNLKIPLVQLVPELLMHEIPKKFIIDITKLSVEEDNLLGVGVAGKVLKGHYGDIDVAVKLYHGAPYAGFQLSSLDSSYHTGGEKAEDNEEQDDIYKNYSAYTIDVDETNSIKAWRAFMEMRQEVLVTSKLNYPYIVSFLGISIRPSLLMCLEFAPLGNFRTSIDKAIVNREPFNKYRDKDKIFPAVFEKEVTYKMLFQIASGLGYLHKNGIIYRDLKSDNILVFSLELNSPVNVKLSDYGISRFCSSGGTVGLVGTPGYQAPEIIEGQSYDEKVDIFSFSMVIYEVLSGRRPFEEYKNFAQISTAMKTQSKRPCLQLMRDCWARSADKRPSAEDIVSDLWMRSIQFISLKKTFKLPCLLKDGPIDCISFTSDSRKAETIWLWEGSEDGRKYTTLDKYTTKDNNGCVPTGDTLPGSRVTCMCQVDKDIWIGTEGYKIETYSHQCFVKKEKKPLCTFATPYAIATSIQFIKQDSQEDRKVYVTLDTGKVMVFEPVNKTVTIRNLRGQTHTSEALCGWRTTKTLTIGNSPATCMANIPPSGQSRNEIWIGCGGSICVVSNSTCMVEDHVPVQRLVKNTALHTTRMVKSLVYYDDRVWCLINDSAIVIEFDVDLRLPTYILVMDDYSPTGFVVSEYISGISLSGSSESIDMVSSVLKSVDICGSKRPNAGYFNINANFNDVQDEDNSDQVMESGDFENDSDLNECTWIVSDDKADKSEPPPVPKRTPTIKTAPVKLGETPPPVPLRPHRKPPIIPPRSPRPGSRSSSCSSLPKTDVRPKIRVSSSVSGGSQKEESIKVCSIVNVGDTLWVGRNYGDILIVNIGQRNSYQYGEVITVLKVTPSAHMGNDVEVLLSTGSSVISLSKIGDSKREKSFPGNHITAQTSKEFKTIGSVDRNYHVEVLSGGNLHYTCIIKFVLTSNKDVADIGACIELRVKKIELRVTKVELRVTKVELRVTKVELRVTKVELRVKKVELRVKKVELRVTKVELRVTKSSCELRKSSCELQKSSCELQKSSCELRKSSCELRKSSCELRKSSCELQKSSCELRKSSCELRKSSCELQKSSCELQKSSCELRKSSCELRKSSCELRKSSCELQKSSCVKMEKLKYLIFGVTV</sequence>
<dbReference type="InterPro" id="IPR051420">
    <property type="entry name" value="Ser_Thr_Kinases_DiverseReg"/>
</dbReference>
<dbReference type="Gene3D" id="1.20.5.340">
    <property type="match status" value="1"/>
</dbReference>
<evidence type="ECO:0000259" key="15">
    <source>
        <dbReference type="PROSITE" id="PS50011"/>
    </source>
</evidence>
<evidence type="ECO:0000256" key="4">
    <source>
        <dbReference type="ARBA" id="ARBA00022614"/>
    </source>
</evidence>
<dbReference type="InterPro" id="IPR011009">
    <property type="entry name" value="Kinase-like_dom_sf"/>
</dbReference>
<dbReference type="SUPFAM" id="SSF52058">
    <property type="entry name" value="L domain-like"/>
    <property type="match status" value="1"/>
</dbReference>
<dbReference type="GO" id="GO:0005737">
    <property type="term" value="C:cytoplasm"/>
    <property type="evidence" value="ECO:0007669"/>
    <property type="project" value="UniProtKB-ARBA"/>
</dbReference>
<evidence type="ECO:0000256" key="10">
    <source>
        <dbReference type="ARBA" id="ARBA00047899"/>
    </source>
</evidence>
<evidence type="ECO:0000256" key="7">
    <source>
        <dbReference type="ARBA" id="ARBA00022741"/>
    </source>
</evidence>
<evidence type="ECO:0000256" key="3">
    <source>
        <dbReference type="ARBA" id="ARBA00022527"/>
    </source>
</evidence>
<dbReference type="Gene3D" id="3.30.70.1390">
    <property type="entry name" value="ROC domain from the Parkinson's disease-associated leucine-rich repeat kinase 2"/>
    <property type="match status" value="1"/>
</dbReference>
<name>A0A8S3RBQ2_MYTED</name>
<keyword evidence="5" id="KW-0808">Transferase</keyword>
<dbReference type="InterPro" id="IPR027417">
    <property type="entry name" value="P-loop_NTPase"/>
</dbReference>
<gene>
    <name evidence="17" type="ORF">MEDL_21117</name>
</gene>
<dbReference type="InterPro" id="IPR032675">
    <property type="entry name" value="LRR_dom_sf"/>
</dbReference>
<dbReference type="Pfam" id="PF00069">
    <property type="entry name" value="Pkinase"/>
    <property type="match status" value="1"/>
</dbReference>
<dbReference type="EMBL" id="CAJPWZ010001062">
    <property type="protein sequence ID" value="CAG2206792.1"/>
    <property type="molecule type" value="Genomic_DNA"/>
</dbReference>
<dbReference type="Proteomes" id="UP000683360">
    <property type="component" value="Unassembled WGS sequence"/>
</dbReference>
<dbReference type="GO" id="GO:0005525">
    <property type="term" value="F:GTP binding"/>
    <property type="evidence" value="ECO:0007669"/>
    <property type="project" value="UniProtKB-KW"/>
</dbReference>
<evidence type="ECO:0000256" key="14">
    <source>
        <dbReference type="SAM" id="MobiDB-lite"/>
    </source>
</evidence>
<evidence type="ECO:0000256" key="9">
    <source>
        <dbReference type="ARBA" id="ARBA00022840"/>
    </source>
</evidence>
<comment type="catalytic activity">
    <reaction evidence="11">
        <text>L-seryl-[protein] + ATP = O-phospho-L-seryl-[protein] + ADP + H(+)</text>
        <dbReference type="Rhea" id="RHEA:17989"/>
        <dbReference type="Rhea" id="RHEA-COMP:9863"/>
        <dbReference type="Rhea" id="RHEA-COMP:11604"/>
        <dbReference type="ChEBI" id="CHEBI:15378"/>
        <dbReference type="ChEBI" id="CHEBI:29999"/>
        <dbReference type="ChEBI" id="CHEBI:30616"/>
        <dbReference type="ChEBI" id="CHEBI:83421"/>
        <dbReference type="ChEBI" id="CHEBI:456216"/>
        <dbReference type="EC" id="2.7.11.1"/>
    </reaction>
</comment>
<feature type="compositionally biased region" description="Low complexity" evidence="14">
    <location>
        <begin position="1900"/>
        <end position="1912"/>
    </location>
</feature>
<feature type="repeat" description="ANK" evidence="12">
    <location>
        <begin position="199"/>
        <end position="231"/>
    </location>
</feature>
<keyword evidence="7" id="KW-0547">Nucleotide-binding</keyword>
<dbReference type="SMART" id="SM00248">
    <property type="entry name" value="ANK"/>
    <property type="match status" value="5"/>
</dbReference>
<evidence type="ECO:0000313" key="17">
    <source>
        <dbReference type="EMBL" id="CAG2206792.1"/>
    </source>
</evidence>
<keyword evidence="4" id="KW-0433">Leucine-rich repeat</keyword>
<evidence type="ECO:0000256" key="12">
    <source>
        <dbReference type="PROSITE-ProRule" id="PRU00023"/>
    </source>
</evidence>
<evidence type="ECO:0000256" key="2">
    <source>
        <dbReference type="ARBA" id="ARBA00012513"/>
    </source>
</evidence>
<protein>
    <recommendedName>
        <fullName evidence="2">non-specific serine/threonine protein kinase</fullName>
        <ecNumber evidence="2">2.7.11.1</ecNumber>
    </recommendedName>
</protein>
<dbReference type="Pfam" id="PF08477">
    <property type="entry name" value="Roc"/>
    <property type="match status" value="1"/>
</dbReference>
<dbReference type="SMART" id="SM00369">
    <property type="entry name" value="LRR_TYP"/>
    <property type="match status" value="9"/>
</dbReference>
<proteinExistence type="predicted"/>
<dbReference type="PROSITE" id="PS50088">
    <property type="entry name" value="ANK_REPEAT"/>
    <property type="match status" value="2"/>
</dbReference>
<comment type="cofactor">
    <cofactor evidence="1">
        <name>Mg(2+)</name>
        <dbReference type="ChEBI" id="CHEBI:18420"/>
    </cofactor>
</comment>
<evidence type="ECO:0000256" key="8">
    <source>
        <dbReference type="ARBA" id="ARBA00022777"/>
    </source>
</evidence>
<evidence type="ECO:0000256" key="5">
    <source>
        <dbReference type="ARBA" id="ARBA00022679"/>
    </source>
</evidence>
<dbReference type="InterPro" id="IPR036770">
    <property type="entry name" value="Ankyrin_rpt-contain_sf"/>
</dbReference>
<dbReference type="InterPro" id="IPR008271">
    <property type="entry name" value="Ser/Thr_kinase_AS"/>
</dbReference>
<evidence type="ECO:0000313" key="18">
    <source>
        <dbReference type="Proteomes" id="UP000683360"/>
    </source>
</evidence>
<dbReference type="GO" id="GO:0009966">
    <property type="term" value="P:regulation of signal transduction"/>
    <property type="evidence" value="ECO:0007669"/>
    <property type="project" value="UniProtKB-ARBA"/>
</dbReference>
<feature type="region of interest" description="Disordered" evidence="14">
    <location>
        <begin position="1823"/>
        <end position="1842"/>
    </location>
</feature>
<dbReference type="PROSITE" id="PS50011">
    <property type="entry name" value="PROTEIN_KINASE_DOM"/>
    <property type="match status" value="1"/>
</dbReference>
<keyword evidence="12" id="KW-0040">ANK repeat</keyword>
<keyword evidence="8" id="KW-0418">Kinase</keyword>
<dbReference type="PANTHER" id="PTHR48005">
    <property type="entry name" value="LEUCINE RICH REPEAT KINASE 2"/>
    <property type="match status" value="1"/>
</dbReference>
<dbReference type="GO" id="GO:0005524">
    <property type="term" value="F:ATP binding"/>
    <property type="evidence" value="ECO:0007669"/>
    <property type="project" value="UniProtKB-KW"/>
</dbReference>
<dbReference type="EC" id="2.7.11.1" evidence="2"/>
<keyword evidence="9" id="KW-0067">ATP-binding</keyword>
<dbReference type="Pfam" id="PF13855">
    <property type="entry name" value="LRR_8"/>
    <property type="match status" value="1"/>
</dbReference>
<feature type="coiled-coil region" evidence="13">
    <location>
        <begin position="2102"/>
        <end position="2129"/>
    </location>
</feature>
<organism evidence="17 18">
    <name type="scientific">Mytilus edulis</name>
    <name type="common">Blue mussel</name>
    <dbReference type="NCBI Taxonomy" id="6550"/>
    <lineage>
        <taxon>Eukaryota</taxon>
        <taxon>Metazoa</taxon>
        <taxon>Spiralia</taxon>
        <taxon>Lophotrochozoa</taxon>
        <taxon>Mollusca</taxon>
        <taxon>Bivalvia</taxon>
        <taxon>Autobranchia</taxon>
        <taxon>Pteriomorphia</taxon>
        <taxon>Mytilida</taxon>
        <taxon>Mytiloidea</taxon>
        <taxon>Mytilidae</taxon>
        <taxon>Mytilinae</taxon>
        <taxon>Mytilus</taxon>
    </lineage>
</organism>
<comment type="caution">
    <text evidence="17">The sequence shown here is derived from an EMBL/GenBank/DDBJ whole genome shotgun (WGS) entry which is preliminary data.</text>
</comment>
<dbReference type="PROSITE" id="PS00108">
    <property type="entry name" value="PROTEIN_KINASE_ST"/>
    <property type="match status" value="1"/>
</dbReference>
<keyword evidence="3" id="KW-0723">Serine/threonine-protein kinase</keyword>
<dbReference type="PANTHER" id="PTHR48005:SF13">
    <property type="entry name" value="SERINE_THREONINE-PROTEIN KINASE DDB_G0278509-RELATED"/>
    <property type="match status" value="1"/>
</dbReference>
<dbReference type="PROSITE" id="PS51450">
    <property type="entry name" value="LRR"/>
    <property type="match status" value="1"/>
</dbReference>
<feature type="region of interest" description="Disordered" evidence="14">
    <location>
        <begin position="1850"/>
        <end position="1928"/>
    </location>
</feature>
<dbReference type="OrthoDB" id="1866797at2759"/>
<evidence type="ECO:0000256" key="11">
    <source>
        <dbReference type="ARBA" id="ARBA00048679"/>
    </source>
</evidence>
<comment type="catalytic activity">
    <reaction evidence="10">
        <text>L-threonyl-[protein] + ATP = O-phospho-L-threonyl-[protein] + ADP + H(+)</text>
        <dbReference type="Rhea" id="RHEA:46608"/>
        <dbReference type="Rhea" id="RHEA-COMP:11060"/>
        <dbReference type="Rhea" id="RHEA-COMP:11605"/>
        <dbReference type="ChEBI" id="CHEBI:15378"/>
        <dbReference type="ChEBI" id="CHEBI:30013"/>
        <dbReference type="ChEBI" id="CHEBI:30616"/>
        <dbReference type="ChEBI" id="CHEBI:61977"/>
        <dbReference type="ChEBI" id="CHEBI:456216"/>
        <dbReference type="EC" id="2.7.11.1"/>
    </reaction>
</comment>
<dbReference type="Gene3D" id="1.25.40.20">
    <property type="entry name" value="Ankyrin repeat-containing domain"/>
    <property type="match status" value="1"/>
</dbReference>
<dbReference type="InterPro" id="IPR003591">
    <property type="entry name" value="Leu-rich_rpt_typical-subtyp"/>
</dbReference>
<dbReference type="PROSITE" id="PS51424">
    <property type="entry name" value="ROC"/>
    <property type="match status" value="1"/>
</dbReference>
<keyword evidence="13" id="KW-0175">Coiled coil</keyword>
<dbReference type="SMART" id="SM00364">
    <property type="entry name" value="LRR_BAC"/>
    <property type="match status" value="6"/>
</dbReference>
<dbReference type="Gene3D" id="3.30.200.20">
    <property type="entry name" value="Phosphorylase Kinase, domain 1"/>
    <property type="match status" value="1"/>
</dbReference>
<dbReference type="GO" id="GO:0004674">
    <property type="term" value="F:protein serine/threonine kinase activity"/>
    <property type="evidence" value="ECO:0007669"/>
    <property type="project" value="UniProtKB-KW"/>
</dbReference>
<evidence type="ECO:0000256" key="13">
    <source>
        <dbReference type="SAM" id="Coils"/>
    </source>
</evidence>
<feature type="domain" description="Protein kinase" evidence="15">
    <location>
        <begin position="1176"/>
        <end position="1485"/>
    </location>
</feature>
<dbReference type="InterPro" id="IPR020859">
    <property type="entry name" value="ROC"/>
</dbReference>
<dbReference type="SUPFAM" id="SSF52540">
    <property type="entry name" value="P-loop containing nucleoside triphosphate hydrolases"/>
    <property type="match status" value="1"/>
</dbReference>
<keyword evidence="6" id="KW-0677">Repeat</keyword>
<dbReference type="InterPro" id="IPR001611">
    <property type="entry name" value="Leu-rich_rpt"/>
</dbReference>
<dbReference type="SMART" id="SM00220">
    <property type="entry name" value="S_TKc"/>
    <property type="match status" value="1"/>
</dbReference>
<dbReference type="SUPFAM" id="SSF48403">
    <property type="entry name" value="Ankyrin repeat"/>
    <property type="match status" value="1"/>
</dbReference>
<dbReference type="Gene3D" id="1.10.510.10">
    <property type="entry name" value="Transferase(Phosphotransferase) domain 1"/>
    <property type="match status" value="1"/>
</dbReference>
<dbReference type="Gene3D" id="3.40.50.300">
    <property type="entry name" value="P-loop containing nucleotide triphosphate hydrolases"/>
    <property type="match status" value="1"/>
</dbReference>
<feature type="domain" description="Roc" evidence="16">
    <location>
        <begin position="685"/>
        <end position="882"/>
    </location>
</feature>
<accession>A0A8S3RBQ2</accession>
<dbReference type="Gene3D" id="3.80.10.10">
    <property type="entry name" value="Ribonuclease Inhibitor"/>
    <property type="match status" value="3"/>
</dbReference>
<dbReference type="InterPro" id="IPR000719">
    <property type="entry name" value="Prot_kinase_dom"/>
</dbReference>
<dbReference type="PROSITE" id="PS50297">
    <property type="entry name" value="ANK_REP_REGION"/>
    <property type="match status" value="1"/>
</dbReference>
<dbReference type="SUPFAM" id="SSF56112">
    <property type="entry name" value="Protein kinase-like (PK-like)"/>
    <property type="match status" value="1"/>
</dbReference>
<dbReference type="Pfam" id="PF12796">
    <property type="entry name" value="Ank_2"/>
    <property type="match status" value="2"/>
</dbReference>
<keyword evidence="18" id="KW-1185">Reference proteome</keyword>
<dbReference type="InterPro" id="IPR002110">
    <property type="entry name" value="Ankyrin_rpt"/>
</dbReference>
<evidence type="ECO:0000256" key="1">
    <source>
        <dbReference type="ARBA" id="ARBA00001946"/>
    </source>
</evidence>
<evidence type="ECO:0000256" key="6">
    <source>
        <dbReference type="ARBA" id="ARBA00022737"/>
    </source>
</evidence>
<feature type="repeat" description="ANK" evidence="12">
    <location>
        <begin position="80"/>
        <end position="112"/>
    </location>
</feature>
<evidence type="ECO:0000259" key="16">
    <source>
        <dbReference type="PROSITE" id="PS51424"/>
    </source>
</evidence>
<reference evidence="17" key="1">
    <citation type="submission" date="2021-03" db="EMBL/GenBank/DDBJ databases">
        <authorList>
            <person name="Bekaert M."/>
        </authorList>
    </citation>
    <scope>NUCLEOTIDE SEQUENCE</scope>
</reference>